<reference evidence="3 4" key="1">
    <citation type="journal article" date="2015" name="Proc. Natl. Acad. Sci. U.S.A.">
        <title>The resurrection genome of Boea hygrometrica: A blueprint for survival of dehydration.</title>
        <authorList>
            <person name="Xiao L."/>
            <person name="Yang G."/>
            <person name="Zhang L."/>
            <person name="Yang X."/>
            <person name="Zhao S."/>
            <person name="Ji Z."/>
            <person name="Zhou Q."/>
            <person name="Hu M."/>
            <person name="Wang Y."/>
            <person name="Chen M."/>
            <person name="Xu Y."/>
            <person name="Jin H."/>
            <person name="Xiao X."/>
            <person name="Hu G."/>
            <person name="Bao F."/>
            <person name="Hu Y."/>
            <person name="Wan P."/>
            <person name="Li L."/>
            <person name="Deng X."/>
            <person name="Kuang T."/>
            <person name="Xiang C."/>
            <person name="Zhu J.K."/>
            <person name="Oliver M.J."/>
            <person name="He Y."/>
        </authorList>
    </citation>
    <scope>NUCLEOTIDE SEQUENCE [LARGE SCALE GENOMIC DNA]</scope>
    <source>
        <strain evidence="4">cv. XS01</strain>
    </source>
</reference>
<dbReference type="EMBL" id="KQ990633">
    <property type="protein sequence ID" value="KZV52824.1"/>
    <property type="molecule type" value="Genomic_DNA"/>
</dbReference>
<accession>A0A2Z7CZZ6</accession>
<evidence type="ECO:0000256" key="2">
    <source>
        <dbReference type="SAM" id="MobiDB-lite"/>
    </source>
</evidence>
<sequence>MRLERLCFKESDKAIIRDLCGMSDNYEIRIPVVEDRAHLPPKGYHTFYLSHLEMGLRFPVPRFIQNLCDHLKVSPSQLTPNSYSSLLALRVLSRFFRAPLSLLIIIYNLTQIRQQDVGIFFIRLKPEFVFIKGNPTSHKGWMSRYFFLLRNVQAGVAWHCDMSWSERPTRRAPPLSAQEYDPTAFLDSMSVKCFNSQELIREDLLCHFGFIRKGVEVEGDLVDRIMKAQLLEAYKRQDSGATKGPSPPPEERVKEKRKKSSSGGDKRPRKKTPSEVGADREAGTSSPKQSGVEVTSFITRLVTTTAVALFQNFAPELDLPVVSSASDQAITEALATNFVQLSRRVSNAREVDRSSRRSLDEMMVQHDKLMRELEEVRGASDAKKRSLMDKLVAPEASVARLQEEMKRMQEEAEATWVKRKEYFLKSSEFDQLCSTRALSFFEKVFNGCLGQFRANGYSETEHPVLFLSVLKALEDLPEKGEVESSSALKK</sequence>
<protein>
    <submittedName>
        <fullName evidence="3">Uncharacterized protein</fullName>
    </submittedName>
</protein>
<dbReference type="Proteomes" id="UP000250235">
    <property type="component" value="Unassembled WGS sequence"/>
</dbReference>
<keyword evidence="4" id="KW-1185">Reference proteome</keyword>
<proteinExistence type="predicted"/>
<evidence type="ECO:0000256" key="1">
    <source>
        <dbReference type="SAM" id="Coils"/>
    </source>
</evidence>
<evidence type="ECO:0000313" key="3">
    <source>
        <dbReference type="EMBL" id="KZV52824.1"/>
    </source>
</evidence>
<feature type="coiled-coil region" evidence="1">
    <location>
        <begin position="359"/>
        <end position="411"/>
    </location>
</feature>
<feature type="region of interest" description="Disordered" evidence="2">
    <location>
        <begin position="236"/>
        <end position="290"/>
    </location>
</feature>
<dbReference type="OrthoDB" id="1114289at2759"/>
<dbReference type="PANTHER" id="PTHR31099">
    <property type="entry name" value="OS06G0165300 PROTEIN"/>
    <property type="match status" value="1"/>
</dbReference>
<evidence type="ECO:0000313" key="4">
    <source>
        <dbReference type="Proteomes" id="UP000250235"/>
    </source>
</evidence>
<dbReference type="PANTHER" id="PTHR31099:SF49">
    <property type="entry name" value="MYOSIN HEAVY CHAIN-LIKE PROTEIN"/>
    <property type="match status" value="1"/>
</dbReference>
<keyword evidence="1" id="KW-0175">Coiled coil</keyword>
<gene>
    <name evidence="3" type="ORF">F511_20167</name>
</gene>
<organism evidence="3 4">
    <name type="scientific">Dorcoceras hygrometricum</name>
    <dbReference type="NCBI Taxonomy" id="472368"/>
    <lineage>
        <taxon>Eukaryota</taxon>
        <taxon>Viridiplantae</taxon>
        <taxon>Streptophyta</taxon>
        <taxon>Embryophyta</taxon>
        <taxon>Tracheophyta</taxon>
        <taxon>Spermatophyta</taxon>
        <taxon>Magnoliopsida</taxon>
        <taxon>eudicotyledons</taxon>
        <taxon>Gunneridae</taxon>
        <taxon>Pentapetalae</taxon>
        <taxon>asterids</taxon>
        <taxon>lamiids</taxon>
        <taxon>Lamiales</taxon>
        <taxon>Gesneriaceae</taxon>
        <taxon>Didymocarpoideae</taxon>
        <taxon>Trichosporeae</taxon>
        <taxon>Loxocarpinae</taxon>
        <taxon>Dorcoceras</taxon>
    </lineage>
</organism>
<dbReference type="AlphaFoldDB" id="A0A2Z7CZZ6"/>
<name>A0A2Z7CZZ6_9LAMI</name>